<dbReference type="InterPro" id="IPR044053">
    <property type="entry name" value="AsaB-like"/>
</dbReference>
<dbReference type="EMBL" id="MU839001">
    <property type="protein sequence ID" value="KAK1770187.1"/>
    <property type="molecule type" value="Genomic_DNA"/>
</dbReference>
<dbReference type="PANTHER" id="PTHR34598">
    <property type="entry name" value="BLL6449 PROTEIN"/>
    <property type="match status" value="1"/>
</dbReference>
<dbReference type="NCBIfam" id="NF041278">
    <property type="entry name" value="CmcJ_NvfI_EfuI"/>
    <property type="match status" value="1"/>
</dbReference>
<keyword evidence="3" id="KW-1185">Reference proteome</keyword>
<evidence type="ECO:0000256" key="1">
    <source>
        <dbReference type="ARBA" id="ARBA00023604"/>
    </source>
</evidence>
<evidence type="ECO:0000313" key="3">
    <source>
        <dbReference type="Proteomes" id="UP001244011"/>
    </source>
</evidence>
<dbReference type="PANTHER" id="PTHR34598:SF3">
    <property type="entry name" value="OXIDOREDUCTASE AN1597"/>
    <property type="match status" value="1"/>
</dbReference>
<comment type="caution">
    <text evidence="2">The sequence shown here is derived from an EMBL/GenBank/DDBJ whole genome shotgun (WGS) entry which is preliminary data.</text>
</comment>
<dbReference type="GeneID" id="85310411"/>
<sequence>MADTTVLGPEPQDIETFIPFLSKEDLYKVEKPYGADFPVDNIEGAKITNHIFDIHPVRVHDVRGSPHELDLERNGACFIKAGVSLKAEEASITMTPAMEKYIADVLTTLQKKFPGYVEIRLMDFQIRKRSVEFPHGHGKKVEFAQPATMPHTDFSVNGALMRMDDVFPNRKELYTGRDFDLLNIWKVLSGPNNDWPLAVCDYSSVDWDNDTTTNDAVHLLRTGENWLLHYNEEQQWYYLSGMEEDDLIVFRNTDSEGQRSRCFHVAFNNPSATGPPRESVEVRVAAFRN</sequence>
<gene>
    <name evidence="2" type="ORF">QBC33DRAFT_530329</name>
</gene>
<comment type="similarity">
    <text evidence="1">Belongs to the asaB hydroxylase/desaturase family.</text>
</comment>
<evidence type="ECO:0008006" key="4">
    <source>
        <dbReference type="Google" id="ProtNLM"/>
    </source>
</evidence>
<dbReference type="GO" id="GO:0016491">
    <property type="term" value="F:oxidoreductase activity"/>
    <property type="evidence" value="ECO:0007669"/>
    <property type="project" value="InterPro"/>
</dbReference>
<dbReference type="Proteomes" id="UP001244011">
    <property type="component" value="Unassembled WGS sequence"/>
</dbReference>
<reference evidence="2" key="1">
    <citation type="submission" date="2023-06" db="EMBL/GenBank/DDBJ databases">
        <title>Genome-scale phylogeny and comparative genomics of the fungal order Sordariales.</title>
        <authorList>
            <consortium name="Lawrence Berkeley National Laboratory"/>
            <person name="Hensen N."/>
            <person name="Bonometti L."/>
            <person name="Westerberg I."/>
            <person name="Brannstrom I.O."/>
            <person name="Guillou S."/>
            <person name="Cros-Aarteil S."/>
            <person name="Calhoun S."/>
            <person name="Haridas S."/>
            <person name="Kuo A."/>
            <person name="Mondo S."/>
            <person name="Pangilinan J."/>
            <person name="Riley R."/>
            <person name="Labutti K."/>
            <person name="Andreopoulos B."/>
            <person name="Lipzen A."/>
            <person name="Chen C."/>
            <person name="Yanf M."/>
            <person name="Daum C."/>
            <person name="Ng V."/>
            <person name="Clum A."/>
            <person name="Steindorff A."/>
            <person name="Ohm R."/>
            <person name="Martin F."/>
            <person name="Silar P."/>
            <person name="Natvig D."/>
            <person name="Lalanne C."/>
            <person name="Gautier V."/>
            <person name="Ament-Velasquez S.L."/>
            <person name="Kruys A."/>
            <person name="Hutchinson M.I."/>
            <person name="Powell A.J."/>
            <person name="Barry K."/>
            <person name="Miller A.N."/>
            <person name="Grigoriev I.V."/>
            <person name="Debuchy R."/>
            <person name="Gladieux P."/>
            <person name="Thoren M.H."/>
            <person name="Johannesson H."/>
        </authorList>
    </citation>
    <scope>NUCLEOTIDE SEQUENCE</scope>
    <source>
        <strain evidence="2">8032-3</strain>
    </source>
</reference>
<accession>A0AAJ0FJQ4</accession>
<evidence type="ECO:0000313" key="2">
    <source>
        <dbReference type="EMBL" id="KAK1770187.1"/>
    </source>
</evidence>
<dbReference type="AlphaFoldDB" id="A0AAJ0FJQ4"/>
<proteinExistence type="inferred from homology"/>
<protein>
    <recommendedName>
        <fullName evidence="4">CmcJ-like methyltransferase</fullName>
    </recommendedName>
</protein>
<dbReference type="RefSeq" id="XP_060286400.1">
    <property type="nucleotide sequence ID" value="XM_060427224.1"/>
</dbReference>
<organism evidence="2 3">
    <name type="scientific">Phialemonium atrogriseum</name>
    <dbReference type="NCBI Taxonomy" id="1093897"/>
    <lineage>
        <taxon>Eukaryota</taxon>
        <taxon>Fungi</taxon>
        <taxon>Dikarya</taxon>
        <taxon>Ascomycota</taxon>
        <taxon>Pezizomycotina</taxon>
        <taxon>Sordariomycetes</taxon>
        <taxon>Sordariomycetidae</taxon>
        <taxon>Cephalothecales</taxon>
        <taxon>Cephalothecaceae</taxon>
        <taxon>Phialemonium</taxon>
    </lineage>
</organism>
<name>A0AAJ0FJQ4_9PEZI</name>